<feature type="transmembrane region" description="Helical" evidence="1">
    <location>
        <begin position="35"/>
        <end position="55"/>
    </location>
</feature>
<dbReference type="AlphaFoldDB" id="U2YWL3"/>
<proteinExistence type="predicted"/>
<organism evidence="2 3">
    <name type="scientific">Halarchaeum acidiphilum MH1-52-1</name>
    <dbReference type="NCBI Taxonomy" id="1261545"/>
    <lineage>
        <taxon>Archaea</taxon>
        <taxon>Methanobacteriati</taxon>
        <taxon>Methanobacteriota</taxon>
        <taxon>Stenosarchaea group</taxon>
        <taxon>Halobacteria</taxon>
        <taxon>Halobacteriales</taxon>
        <taxon>Halobacteriaceae</taxon>
    </lineage>
</organism>
<keyword evidence="1" id="KW-0472">Membrane</keyword>
<feature type="transmembrane region" description="Helical" evidence="1">
    <location>
        <begin position="7"/>
        <end position="29"/>
    </location>
</feature>
<sequence length="80" mass="8032">MTSAPSIGGYIATVVTVSGFAALFALALFSAGGVAALVGAVGFLVVFCAVLLLAVNSLVQQWLRYAIESEGLPEELAGDG</sequence>
<keyword evidence="3" id="KW-1185">Reference proteome</keyword>
<keyword evidence="1" id="KW-0812">Transmembrane</keyword>
<evidence type="ECO:0000313" key="3">
    <source>
        <dbReference type="Proteomes" id="UP000016986"/>
    </source>
</evidence>
<protein>
    <submittedName>
        <fullName evidence="2">Uncharacterized protein</fullName>
    </submittedName>
</protein>
<dbReference type="EMBL" id="BATA01000066">
    <property type="protein sequence ID" value="GAD53420.1"/>
    <property type="molecule type" value="Genomic_DNA"/>
</dbReference>
<dbReference type="RefSeq" id="WP_021780579.1">
    <property type="nucleotide sequence ID" value="NZ_BATA01000066.1"/>
</dbReference>
<accession>U2YWL3</accession>
<name>U2YWL3_9EURY</name>
<evidence type="ECO:0000256" key="1">
    <source>
        <dbReference type="SAM" id="Phobius"/>
    </source>
</evidence>
<evidence type="ECO:0000313" key="2">
    <source>
        <dbReference type="EMBL" id="GAD53420.1"/>
    </source>
</evidence>
<keyword evidence="1" id="KW-1133">Transmembrane helix</keyword>
<dbReference type="Proteomes" id="UP000016986">
    <property type="component" value="Unassembled WGS sequence"/>
</dbReference>
<reference evidence="2 3" key="1">
    <citation type="submission" date="2013-09" db="EMBL/GenBank/DDBJ databases">
        <title>Whole genome sequencing of Halarchaeum acidiphilum strain MH1-52-1.</title>
        <authorList>
            <person name="Shimane Y."/>
            <person name="Minegishi H."/>
            <person name="Nishi S."/>
            <person name="Echigo A."/>
            <person name="Shuto A."/>
            <person name="Konishi M."/>
            <person name="Ito T."/>
            <person name="Ohkuma M."/>
            <person name="Ohta Y."/>
            <person name="Nagano Y."/>
            <person name="Tsubouchi T."/>
            <person name="Mori K."/>
            <person name="Usui K."/>
            <person name="Kamekura M."/>
            <person name="Usami R."/>
            <person name="Takaki Y."/>
            <person name="Hatada Y."/>
        </authorList>
    </citation>
    <scope>NUCLEOTIDE SEQUENCE [LARGE SCALE GENOMIC DNA]</scope>
    <source>
        <strain evidence="2 3">JCM 16109</strain>
    </source>
</reference>
<gene>
    <name evidence="2" type="ORF">MBEHAL_2180</name>
</gene>
<comment type="caution">
    <text evidence="2">The sequence shown here is derived from an EMBL/GenBank/DDBJ whole genome shotgun (WGS) entry which is preliminary data.</text>
</comment>